<evidence type="ECO:0000256" key="3">
    <source>
        <dbReference type="ARBA" id="ARBA00022722"/>
    </source>
</evidence>
<evidence type="ECO:0000256" key="5">
    <source>
        <dbReference type="ARBA" id="ARBA00022839"/>
    </source>
</evidence>
<dbReference type="Proteomes" id="UP000606991">
    <property type="component" value="Unassembled WGS sequence"/>
</dbReference>
<reference evidence="10" key="2">
    <citation type="submission" date="2018-05" db="EMBL/GenBank/DDBJ databases">
        <authorList>
            <person name="Ferrari B."/>
        </authorList>
    </citation>
    <scope>NUCLEOTIDE SEQUENCE</scope>
    <source>
        <strain evidence="10">RRmetagenome_bin12</strain>
    </source>
</reference>
<dbReference type="Proteomes" id="UP000248724">
    <property type="component" value="Unassembled WGS sequence"/>
</dbReference>
<dbReference type="InterPro" id="IPR051673">
    <property type="entry name" value="SSDNA_exonuclease_RecJ"/>
</dbReference>
<dbReference type="InterPro" id="IPR001667">
    <property type="entry name" value="DDH_dom"/>
</dbReference>
<organism evidence="10 11">
    <name type="scientific">Candidatus Aeolococcus gillhamiae</name>
    <dbReference type="NCBI Taxonomy" id="3127015"/>
    <lineage>
        <taxon>Bacteria</taxon>
        <taxon>Bacillati</taxon>
        <taxon>Candidatus Dormiibacterota</taxon>
        <taxon>Candidatus Dormibacteria</taxon>
        <taxon>Candidatus Aeolococcales</taxon>
        <taxon>Candidatus Aeolococcaceae</taxon>
        <taxon>Candidatus Aeolococcus</taxon>
    </lineage>
</organism>
<dbReference type="PANTHER" id="PTHR30255">
    <property type="entry name" value="SINGLE-STRANDED-DNA-SPECIFIC EXONUCLEASE RECJ"/>
    <property type="match status" value="1"/>
</dbReference>
<feature type="domain" description="DDH" evidence="6">
    <location>
        <begin position="72"/>
        <end position="207"/>
    </location>
</feature>
<dbReference type="Pfam" id="PF01368">
    <property type="entry name" value="DHH"/>
    <property type="match status" value="1"/>
</dbReference>
<dbReference type="SUPFAM" id="SSF64182">
    <property type="entry name" value="DHH phosphoesterases"/>
    <property type="match status" value="1"/>
</dbReference>
<dbReference type="Gene3D" id="3.90.1640.30">
    <property type="match status" value="1"/>
</dbReference>
<name>A0A2W5ZDU3_9BACT</name>
<sequence>MKPAPRTWQVSDSAPLPGHPPLLGRILAARGHDDGSAAIFLDSAAIFHDPLGLRGMGAAVEVLGSSIRAGERIAVYGDYDADGVTACAMLSRALRRAGVDTVPYIPNRMSEGYGLHGAALAELYTQDVRCVITVDCGTSSVDVAAARPQGMRLVVTDHHLPLAPDGAPPALAPADALINPKQPGCEYPFDGLAGAGVAWKLLAALEDAGLVLPGSTDDGLGLAALGTVADMMPLRGENRLIVQRGLPRLRDHTGIRALCQAAGISGDLRATDIGFGIGPRINAAGRMEDAKLALDLCLCDDEDVAVDLAARLDAQNRERQGAVAVAMAEAEGMVAALPEDDPAIVLGSPDWPMGIVGLVAGRLTEKYARPSFIVCLDPTEAKGSARSIAAVHIVEALDGAAATLLRYGGHKVAAGFSLEAARFDEFADAVRAAVAQQLGDLPRERVVAIDGSITTAECVPGTCDLLDLLEPCGQGNAAPVLAMRDCAVLSTSTFGADSQHLRVALSDGNGIIEAIAFFKPLLADHLPRGRRVDVCVALERDEWQGMVRVRARLRDIRPARLEPVVELAGTRVQRVAAAGPAAPAS</sequence>
<dbReference type="AlphaFoldDB" id="A0A2W5ZDU3"/>
<dbReference type="Pfam" id="PF02272">
    <property type="entry name" value="DHHA1"/>
    <property type="match status" value="1"/>
</dbReference>
<accession>A0A2W5ZDU3</accession>
<dbReference type="GO" id="GO:0006310">
    <property type="term" value="P:DNA recombination"/>
    <property type="evidence" value="ECO:0007669"/>
    <property type="project" value="InterPro"/>
</dbReference>
<evidence type="ECO:0000313" key="9">
    <source>
        <dbReference type="EMBL" id="MBJ7594027.1"/>
    </source>
</evidence>
<evidence type="ECO:0000313" key="12">
    <source>
        <dbReference type="Proteomes" id="UP000606991"/>
    </source>
</evidence>
<dbReference type="RefSeq" id="WP_337309883.1">
    <property type="nucleotide sequence ID" value="NZ_JAEKNS010000047.1"/>
</dbReference>
<evidence type="ECO:0000313" key="11">
    <source>
        <dbReference type="Proteomes" id="UP000248724"/>
    </source>
</evidence>
<accession>A0A934JS47</accession>
<reference evidence="9 12" key="3">
    <citation type="submission" date="2020-10" db="EMBL/GenBank/DDBJ databases">
        <title>Ca. Dormibacterota MAGs.</title>
        <authorList>
            <person name="Montgomery K."/>
        </authorList>
    </citation>
    <scope>NUCLEOTIDE SEQUENCE [LARGE SCALE GENOMIC DNA]</scope>
    <source>
        <strain evidence="9">SC8812_S17_18</strain>
    </source>
</reference>
<comment type="similarity">
    <text evidence="1">Belongs to the RecJ family.</text>
</comment>
<dbReference type="InterPro" id="IPR004610">
    <property type="entry name" value="RecJ"/>
</dbReference>
<proteinExistence type="inferred from homology"/>
<dbReference type="EMBL" id="QHBU01000081">
    <property type="protein sequence ID" value="PZR82137.1"/>
    <property type="molecule type" value="Genomic_DNA"/>
</dbReference>
<keyword evidence="5 10" id="KW-0269">Exonuclease</keyword>
<evidence type="ECO:0000259" key="7">
    <source>
        <dbReference type="Pfam" id="PF02272"/>
    </source>
</evidence>
<dbReference type="EMBL" id="JAEKNS010000047">
    <property type="protein sequence ID" value="MBJ7594027.1"/>
    <property type="molecule type" value="Genomic_DNA"/>
</dbReference>
<dbReference type="NCBIfam" id="TIGR00644">
    <property type="entry name" value="recJ"/>
    <property type="match status" value="1"/>
</dbReference>
<dbReference type="InterPro" id="IPR041122">
    <property type="entry name" value="RecJ_OB"/>
</dbReference>
<comment type="caution">
    <text evidence="10">The sequence shown here is derived from an EMBL/GenBank/DDBJ whole genome shotgun (WGS) entry which is preliminary data.</text>
</comment>
<evidence type="ECO:0000256" key="4">
    <source>
        <dbReference type="ARBA" id="ARBA00022801"/>
    </source>
</evidence>
<dbReference type="Gene3D" id="3.10.310.30">
    <property type="match status" value="1"/>
</dbReference>
<dbReference type="InterPro" id="IPR003156">
    <property type="entry name" value="DHHA1_dom"/>
</dbReference>
<feature type="domain" description="RecJ OB" evidence="8">
    <location>
        <begin position="449"/>
        <end position="555"/>
    </location>
</feature>
<gene>
    <name evidence="10" type="primary">recJ</name>
    <name evidence="10" type="ORF">DLM65_04525</name>
    <name evidence="9" type="ORF">JF886_04055</name>
</gene>
<protein>
    <recommendedName>
        <fullName evidence="2">Single-stranded-DNA-specific exonuclease RecJ</fullName>
    </recommendedName>
</protein>
<feature type="domain" description="DHHA1" evidence="7">
    <location>
        <begin position="343"/>
        <end position="435"/>
    </location>
</feature>
<reference evidence="10 11" key="1">
    <citation type="journal article" date="2017" name="Nature">
        <title>Atmospheric trace gases support primary production in Antarctic desert surface soil.</title>
        <authorList>
            <person name="Ji M."/>
            <person name="Greening C."/>
            <person name="Vanwonterghem I."/>
            <person name="Carere C.R."/>
            <person name="Bay S.K."/>
            <person name="Steen J.A."/>
            <person name="Montgomery K."/>
            <person name="Lines T."/>
            <person name="Beardall J."/>
            <person name="van Dorst J."/>
            <person name="Snape I."/>
            <person name="Stott M.B."/>
            <person name="Hugenholtz P."/>
            <person name="Ferrari B.C."/>
        </authorList>
    </citation>
    <scope>NUCLEOTIDE SEQUENCE [LARGE SCALE GENOMIC DNA]</scope>
    <source>
        <strain evidence="10">RRmetagenome_bin12</strain>
    </source>
</reference>
<dbReference type="PANTHER" id="PTHR30255:SF2">
    <property type="entry name" value="SINGLE-STRANDED-DNA-SPECIFIC EXONUCLEASE RECJ"/>
    <property type="match status" value="1"/>
</dbReference>
<evidence type="ECO:0000256" key="2">
    <source>
        <dbReference type="ARBA" id="ARBA00019841"/>
    </source>
</evidence>
<dbReference type="Pfam" id="PF17768">
    <property type="entry name" value="RecJ_OB"/>
    <property type="match status" value="1"/>
</dbReference>
<keyword evidence="4" id="KW-0378">Hydrolase</keyword>
<dbReference type="GO" id="GO:0006281">
    <property type="term" value="P:DNA repair"/>
    <property type="evidence" value="ECO:0007669"/>
    <property type="project" value="InterPro"/>
</dbReference>
<dbReference type="InterPro" id="IPR038763">
    <property type="entry name" value="DHH_sf"/>
</dbReference>
<evidence type="ECO:0000259" key="6">
    <source>
        <dbReference type="Pfam" id="PF01368"/>
    </source>
</evidence>
<evidence type="ECO:0000256" key="1">
    <source>
        <dbReference type="ARBA" id="ARBA00005915"/>
    </source>
</evidence>
<evidence type="ECO:0000259" key="8">
    <source>
        <dbReference type="Pfam" id="PF17768"/>
    </source>
</evidence>
<dbReference type="GO" id="GO:0008409">
    <property type="term" value="F:5'-3' exonuclease activity"/>
    <property type="evidence" value="ECO:0007669"/>
    <property type="project" value="InterPro"/>
</dbReference>
<dbReference type="GO" id="GO:0003676">
    <property type="term" value="F:nucleic acid binding"/>
    <property type="evidence" value="ECO:0007669"/>
    <property type="project" value="InterPro"/>
</dbReference>
<evidence type="ECO:0000313" key="10">
    <source>
        <dbReference type="EMBL" id="PZR82137.1"/>
    </source>
</evidence>
<keyword evidence="3" id="KW-0540">Nuclease</keyword>